<name>B5IA58_ACIB4</name>
<dbReference type="RefSeq" id="WP_008082260.1">
    <property type="nucleotide sequence ID" value="NC_013926.1"/>
</dbReference>
<proteinExistence type="predicted"/>
<dbReference type="AlphaFoldDB" id="B5IA58"/>
<evidence type="ECO:0000313" key="1">
    <source>
        <dbReference type="EMBL" id="ADD08306.1"/>
    </source>
</evidence>
<dbReference type="OrthoDB" id="49861at2157"/>
<dbReference type="Proteomes" id="UP000001400">
    <property type="component" value="Chromosome"/>
</dbReference>
<dbReference type="eggNOG" id="arCOG04366">
    <property type="taxonomic scope" value="Archaea"/>
</dbReference>
<sequence>MPASRIKVIADIGDLVSVFHACDSEVKKKVFMEITKKWCTVEEIEEKYGEEGVDALKYLEKIKLVETQWVTGEQGVKKAYHTYYDLFQINLSLPIIEAAEVIRVVTMSDEEFKGWEEKIIKAIGPSKDIFLGDLVEKMGISQIMLRGLIRRSTRIDIKGMRVEVVK</sequence>
<reference evidence="1" key="1">
    <citation type="submission" date="2010-02" db="EMBL/GenBank/DDBJ databases">
        <title>Complete sequence of Aciduliprofundum boonei T469.</title>
        <authorList>
            <consortium name="US DOE Joint Genome Institute"/>
            <person name="Lucas S."/>
            <person name="Copeland A."/>
            <person name="Lapidus A."/>
            <person name="Cheng J.-F."/>
            <person name="Bruce D."/>
            <person name="Goodwin L."/>
            <person name="Pitluck S."/>
            <person name="Saunders E."/>
            <person name="Detter J.C."/>
            <person name="Han C."/>
            <person name="Tapia R."/>
            <person name="Land M."/>
            <person name="Hauser L."/>
            <person name="Kyrpides N."/>
            <person name="Mikhailova N."/>
            <person name="Flores G."/>
            <person name="Reysenbach A.-L."/>
            <person name="Woyke T."/>
        </authorList>
    </citation>
    <scope>NUCLEOTIDE SEQUENCE</scope>
    <source>
        <strain evidence="1">T469</strain>
    </source>
</reference>
<evidence type="ECO:0000313" key="2">
    <source>
        <dbReference type="Proteomes" id="UP000001400"/>
    </source>
</evidence>
<dbReference type="GeneID" id="8827440"/>
<dbReference type="EMBL" id="CP001941">
    <property type="protein sequence ID" value="ADD08306.1"/>
    <property type="molecule type" value="Genomic_DNA"/>
</dbReference>
<protein>
    <submittedName>
        <fullName evidence="1">Transcriptional regulator, ArsR family</fullName>
    </submittedName>
</protein>
<dbReference type="KEGG" id="abi:Aboo_0495"/>
<keyword evidence="2" id="KW-1185">Reference proteome</keyword>
<organism evidence="1 2">
    <name type="scientific">Aciduliprofundum boonei (strain DSM 19572 / T469)</name>
    <dbReference type="NCBI Taxonomy" id="439481"/>
    <lineage>
        <taxon>Archaea</taxon>
        <taxon>Methanobacteriati</taxon>
        <taxon>Thermoplasmatota</taxon>
        <taxon>DHVE2 group</taxon>
        <taxon>Candidatus Aciduliprofundum</taxon>
    </lineage>
</organism>
<accession>B5IA58</accession>
<dbReference type="PIRSF" id="PIRSF022057">
    <property type="entry name" value="UCP022057"/>
    <property type="match status" value="1"/>
</dbReference>
<dbReference type="Pfam" id="PF09824">
    <property type="entry name" value="ArsR"/>
    <property type="match status" value="1"/>
</dbReference>
<gene>
    <name evidence="1" type="ordered locus">Aboo_0495</name>
</gene>
<dbReference type="STRING" id="439481.Aboo_0495"/>
<dbReference type="InterPro" id="IPR014517">
    <property type="entry name" value="ArsR_tscrpt_regulator"/>
</dbReference>
<dbReference type="HOGENOM" id="CLU_129660_0_0_2"/>